<dbReference type="AlphaFoldDB" id="A0A565CAF7"/>
<evidence type="ECO:0000259" key="1">
    <source>
        <dbReference type="PROSITE" id="PS51153"/>
    </source>
</evidence>
<dbReference type="PROSITE" id="PS51153">
    <property type="entry name" value="RPW8"/>
    <property type="match status" value="1"/>
</dbReference>
<sequence>MAVTDFFAGEIATELLKQLFMISAKAWRYKNIADRLIILIESIQPTIREIQYSGVELPAHRQAQIGMLSNILEKGNKLTEKVISSRRWNMIHQLTLARKMEKLEKTISDFLKGPILTQILADVHLLRANFDVRFDRVDRSLERMSEQLY</sequence>
<dbReference type="InterPro" id="IPR008808">
    <property type="entry name" value="Powdery_mildew-R_dom"/>
</dbReference>
<comment type="caution">
    <text evidence="2">The sequence shown here is derived from an EMBL/GenBank/DDBJ whole genome shotgun (WGS) entry which is preliminary data.</text>
</comment>
<feature type="domain" description="RPW8" evidence="1">
    <location>
        <begin position="1"/>
        <end position="149"/>
    </location>
</feature>
<organism evidence="2 3">
    <name type="scientific">Arabis nemorensis</name>
    <dbReference type="NCBI Taxonomy" id="586526"/>
    <lineage>
        <taxon>Eukaryota</taxon>
        <taxon>Viridiplantae</taxon>
        <taxon>Streptophyta</taxon>
        <taxon>Embryophyta</taxon>
        <taxon>Tracheophyta</taxon>
        <taxon>Spermatophyta</taxon>
        <taxon>Magnoliopsida</taxon>
        <taxon>eudicotyledons</taxon>
        <taxon>Gunneridae</taxon>
        <taxon>Pentapetalae</taxon>
        <taxon>rosids</taxon>
        <taxon>malvids</taxon>
        <taxon>Brassicales</taxon>
        <taxon>Brassicaceae</taxon>
        <taxon>Arabideae</taxon>
        <taxon>Arabis</taxon>
    </lineage>
</organism>
<proteinExistence type="predicted"/>
<evidence type="ECO:0000313" key="3">
    <source>
        <dbReference type="Proteomes" id="UP000489600"/>
    </source>
</evidence>
<evidence type="ECO:0000313" key="2">
    <source>
        <dbReference type="EMBL" id="VVB10560.1"/>
    </source>
</evidence>
<keyword evidence="3" id="KW-1185">Reference proteome</keyword>
<reference evidence="2" key="1">
    <citation type="submission" date="2019-07" db="EMBL/GenBank/DDBJ databases">
        <authorList>
            <person name="Dittberner H."/>
        </authorList>
    </citation>
    <scope>NUCLEOTIDE SEQUENCE [LARGE SCALE GENOMIC DNA]</scope>
</reference>
<gene>
    <name evidence="2" type="ORF">ANE_LOCUS21004</name>
</gene>
<dbReference type="Pfam" id="PF05659">
    <property type="entry name" value="RPW8"/>
    <property type="match status" value="1"/>
</dbReference>
<protein>
    <recommendedName>
        <fullName evidence="1">RPW8 domain-containing protein</fullName>
    </recommendedName>
</protein>
<dbReference type="OrthoDB" id="1704169at2759"/>
<name>A0A565CAF7_9BRAS</name>
<dbReference type="Proteomes" id="UP000489600">
    <property type="component" value="Unassembled WGS sequence"/>
</dbReference>
<dbReference type="EMBL" id="CABITT030000007">
    <property type="protein sequence ID" value="VVB10560.1"/>
    <property type="molecule type" value="Genomic_DNA"/>
</dbReference>
<accession>A0A565CAF7</accession>